<accession>A0A146JXT6</accession>
<dbReference type="EMBL" id="GDID01007588">
    <property type="protein sequence ID" value="JAP89018.1"/>
    <property type="molecule type" value="Transcribed_RNA"/>
</dbReference>
<dbReference type="AlphaFoldDB" id="A0A146JXT6"/>
<feature type="non-terminal residue" evidence="1">
    <location>
        <position position="353"/>
    </location>
</feature>
<gene>
    <name evidence="1" type="ORF">TPC1_31487</name>
</gene>
<protein>
    <submittedName>
        <fullName evidence="1">Uncharacterized protein</fullName>
    </submittedName>
</protein>
<feature type="non-terminal residue" evidence="1">
    <location>
        <position position="1"/>
    </location>
</feature>
<sequence>SFQMNAKIALVVLNSLDDFEKITPYCQLVIDIKEDSRHKDKEETFIKYIDQKQLRIHCVFIVESKFLSDTLITAISRLSIRVIVGCSRFTVYGCNSKNSIKFIFLNGCTKSDPMQIHPRIICPRFCTQMLSLNQSVTNFSMILTLRKDDSFKKQLVPIIREFYDNLMKNDGDYTVSYNDPYLDKLSQSINLHDIPPGTIFKDVCKEFGVSLEDGFTKICDLGQESELFRFYSVAYPDVRPQTVLKYKQFQTNSVYWTFFIIQHSDSFQEILINHEKTPLNQFQRFVQNYGKYDLSLADQISLLKYFKLPQSRNSFFQDLIHIIFKTVKTQIVVPERSDVTHFNVLMQIVKADP</sequence>
<organism evidence="1">
    <name type="scientific">Trepomonas sp. PC1</name>
    <dbReference type="NCBI Taxonomy" id="1076344"/>
    <lineage>
        <taxon>Eukaryota</taxon>
        <taxon>Metamonada</taxon>
        <taxon>Diplomonadida</taxon>
        <taxon>Hexamitidae</taxon>
        <taxon>Hexamitinae</taxon>
        <taxon>Trepomonas</taxon>
    </lineage>
</organism>
<reference evidence="1" key="1">
    <citation type="submission" date="2015-07" db="EMBL/GenBank/DDBJ databases">
        <title>Adaptation to a free-living lifestyle via gene acquisitions in the diplomonad Trepomonas sp. PC1.</title>
        <authorList>
            <person name="Xu F."/>
            <person name="Jerlstrom-Hultqvist J."/>
            <person name="Kolisko M."/>
            <person name="Simpson A.G.B."/>
            <person name="Roger A.J."/>
            <person name="Svard S.G."/>
            <person name="Andersson J.O."/>
        </authorList>
    </citation>
    <scope>NUCLEOTIDE SEQUENCE</scope>
    <source>
        <strain evidence="1">PC1</strain>
    </source>
</reference>
<proteinExistence type="predicted"/>
<evidence type="ECO:0000313" key="1">
    <source>
        <dbReference type="EMBL" id="JAP89018.1"/>
    </source>
</evidence>
<name>A0A146JXT6_9EUKA</name>